<feature type="domain" description="HTH merR-type" evidence="3">
    <location>
        <begin position="3"/>
        <end position="71"/>
    </location>
</feature>
<evidence type="ECO:0000313" key="5">
    <source>
        <dbReference type="Proteomes" id="UP000466785"/>
    </source>
</evidence>
<dbReference type="PROSITE" id="PS50937">
    <property type="entry name" value="HTH_MERR_2"/>
    <property type="match status" value="1"/>
</dbReference>
<evidence type="ECO:0000259" key="3">
    <source>
        <dbReference type="PROSITE" id="PS50937"/>
    </source>
</evidence>
<keyword evidence="5" id="KW-1185">Reference proteome</keyword>
<dbReference type="RefSeq" id="WP_152517924.1">
    <property type="nucleotide sequence ID" value="NZ_AP022570.1"/>
</dbReference>
<dbReference type="AlphaFoldDB" id="A0A6N4VGW3"/>
<feature type="region of interest" description="Disordered" evidence="2">
    <location>
        <begin position="90"/>
        <end position="109"/>
    </location>
</feature>
<dbReference type="GO" id="GO:0003677">
    <property type="term" value="F:DNA binding"/>
    <property type="evidence" value="ECO:0007669"/>
    <property type="project" value="UniProtKB-KW"/>
</dbReference>
<dbReference type="EMBL" id="AP022570">
    <property type="protein sequence ID" value="BBX53220.1"/>
    <property type="molecule type" value="Genomic_DNA"/>
</dbReference>
<evidence type="ECO:0000313" key="4">
    <source>
        <dbReference type="EMBL" id="BBX53220.1"/>
    </source>
</evidence>
<dbReference type="Gene3D" id="1.10.1660.10">
    <property type="match status" value="1"/>
</dbReference>
<reference evidence="4 5" key="1">
    <citation type="journal article" date="2019" name="Emerg. Microbes Infect.">
        <title>Comprehensive subspecies identification of 175 nontuberculous mycobacteria species based on 7547 genomic profiles.</title>
        <authorList>
            <person name="Matsumoto Y."/>
            <person name="Kinjo T."/>
            <person name="Motooka D."/>
            <person name="Nabeya D."/>
            <person name="Jung N."/>
            <person name="Uechi K."/>
            <person name="Horii T."/>
            <person name="Iida T."/>
            <person name="Fujita J."/>
            <person name="Nakamura S."/>
        </authorList>
    </citation>
    <scope>NUCLEOTIDE SEQUENCE [LARGE SCALE GENOMIC DNA]</scope>
    <source>
        <strain evidence="4 5">JCM 12603</strain>
    </source>
</reference>
<dbReference type="PANTHER" id="PTHR30204">
    <property type="entry name" value="REDOX-CYCLING DRUG-SENSING TRANSCRIPTIONAL ACTIVATOR SOXR"/>
    <property type="match status" value="1"/>
</dbReference>
<dbReference type="PANTHER" id="PTHR30204:SF93">
    <property type="entry name" value="HTH MERR-TYPE DOMAIN-CONTAINING PROTEIN"/>
    <property type="match status" value="1"/>
</dbReference>
<sequence length="251" mass="27624">MAEYRLEELARVSGVSVRNIRAYRERGLLDPPRRDGRAALYDDYHLSQLNTISQLLSKGYNSAHIAEFFASMRQGTDLADILGLQRAVLGPRDGEAPDEEPEVDDDGFGLGPDSVEARKLVAYGMAEIVAGKVRLIDGPAADILSRAPDHRLYVRALVRFLEASDDSVDDLAEAFVASLVELFQARVGPGYLPEPDEMAEIRRMVDDYRELGQEVVATKFDQATRRHMVASASDYTAGILLTGAWEPGRGA</sequence>
<evidence type="ECO:0000256" key="2">
    <source>
        <dbReference type="SAM" id="MobiDB-lite"/>
    </source>
</evidence>
<name>A0A6N4VGW3_9MYCO</name>
<dbReference type="InterPro" id="IPR047057">
    <property type="entry name" value="MerR_fam"/>
</dbReference>
<gene>
    <name evidence="4" type="ORF">MPOR_42460</name>
</gene>
<dbReference type="SMART" id="SM00422">
    <property type="entry name" value="HTH_MERR"/>
    <property type="match status" value="1"/>
</dbReference>
<dbReference type="InterPro" id="IPR000551">
    <property type="entry name" value="MerR-type_HTH_dom"/>
</dbReference>
<accession>A0A6N4VGW3</accession>
<keyword evidence="1" id="KW-0238">DNA-binding</keyword>
<dbReference type="SUPFAM" id="SSF46955">
    <property type="entry name" value="Putative DNA-binding domain"/>
    <property type="match status" value="1"/>
</dbReference>
<dbReference type="InterPro" id="IPR009061">
    <property type="entry name" value="DNA-bd_dom_put_sf"/>
</dbReference>
<evidence type="ECO:0000256" key="1">
    <source>
        <dbReference type="ARBA" id="ARBA00023125"/>
    </source>
</evidence>
<feature type="compositionally biased region" description="Acidic residues" evidence="2">
    <location>
        <begin position="96"/>
        <end position="107"/>
    </location>
</feature>
<proteinExistence type="predicted"/>
<protein>
    <recommendedName>
        <fullName evidence="3">HTH merR-type domain-containing protein</fullName>
    </recommendedName>
</protein>
<dbReference type="GO" id="GO:0003700">
    <property type="term" value="F:DNA-binding transcription factor activity"/>
    <property type="evidence" value="ECO:0007669"/>
    <property type="project" value="InterPro"/>
</dbReference>
<dbReference type="KEGG" id="mpof:MPOR_42460"/>
<organism evidence="4 5">
    <name type="scientific">Mycolicibacterium poriferae</name>
    <dbReference type="NCBI Taxonomy" id="39694"/>
    <lineage>
        <taxon>Bacteria</taxon>
        <taxon>Bacillati</taxon>
        <taxon>Actinomycetota</taxon>
        <taxon>Actinomycetes</taxon>
        <taxon>Mycobacteriales</taxon>
        <taxon>Mycobacteriaceae</taxon>
        <taxon>Mycolicibacterium</taxon>
    </lineage>
</organism>
<dbReference type="Proteomes" id="UP000466785">
    <property type="component" value="Chromosome"/>
</dbReference>
<dbReference type="Pfam" id="PF13411">
    <property type="entry name" value="MerR_1"/>
    <property type="match status" value="1"/>
</dbReference>